<protein>
    <submittedName>
        <fullName evidence="1">Uncharacterized protein</fullName>
    </submittedName>
</protein>
<organism evidence="1 2">
    <name type="scientific">Deinococcus gobiensis (strain DSM 21396 / JCM 16679 / CGMCC 1.7299 / I-0)</name>
    <dbReference type="NCBI Taxonomy" id="745776"/>
    <lineage>
        <taxon>Bacteria</taxon>
        <taxon>Thermotogati</taxon>
        <taxon>Deinococcota</taxon>
        <taxon>Deinococci</taxon>
        <taxon>Deinococcales</taxon>
        <taxon>Deinococcaceae</taxon>
        <taxon>Deinococcus</taxon>
    </lineage>
</organism>
<keyword evidence="2" id="KW-1185">Reference proteome</keyword>
<dbReference type="HOGENOM" id="CLU_3060796_0_0_0"/>
<geneLocation type="plasmid" evidence="1 2">
    <name>P2</name>
</geneLocation>
<dbReference type="AlphaFoldDB" id="H8H1F4"/>
<sequence length="53" mass="5910">MSPFPPCVHRALAPSRYLEIARARDPDECRPIRPNLKRLKSRGGVLRSPTGVA</sequence>
<keyword evidence="1" id="KW-0614">Plasmid</keyword>
<reference evidence="1 2" key="1">
    <citation type="journal article" date="2012" name="PLoS ONE">
        <title>Genome sequence and transcriptome analysis of the radioresistant bacterium Deinococcus gobiensis: insights into the extreme environmental adaptations.</title>
        <authorList>
            <person name="Yuan M."/>
            <person name="Chen M."/>
            <person name="Zhang W."/>
            <person name="Lu W."/>
            <person name="Wang J."/>
            <person name="Yang M."/>
            <person name="Zhao P."/>
            <person name="Tang R."/>
            <person name="Li X."/>
            <person name="Hao Y."/>
            <person name="Zhou Z."/>
            <person name="Zhan Y."/>
            <person name="Yu H."/>
            <person name="Teng C."/>
            <person name="Yan Y."/>
            <person name="Ping S."/>
            <person name="Wang Y."/>
            <person name="Lin M."/>
        </authorList>
    </citation>
    <scope>NUCLEOTIDE SEQUENCE [LARGE SCALE GENOMIC DNA]</scope>
    <source>
        <strain evidence="2">DSM 21396 / JCM 16679 / CGMCC 1.7299 / I-0</strain>
        <plasmid evidence="1">P2</plasmid>
    </source>
</reference>
<dbReference type="Proteomes" id="UP000007575">
    <property type="component" value="Plasmid P2"/>
</dbReference>
<evidence type="ECO:0000313" key="2">
    <source>
        <dbReference type="Proteomes" id="UP000007575"/>
    </source>
</evidence>
<name>H8H1F4_DEIGI</name>
<evidence type="ECO:0000313" key="1">
    <source>
        <dbReference type="EMBL" id="AFD27351.1"/>
    </source>
</evidence>
<dbReference type="EMBL" id="CP002193">
    <property type="protein sequence ID" value="AFD27351.1"/>
    <property type="molecule type" value="Genomic_DNA"/>
</dbReference>
<accession>H8H1F4</accession>
<dbReference type="KEGG" id="dgo:DGo_PB0082"/>
<gene>
    <name evidence="1" type="ordered locus">DGo_PB0082</name>
</gene>
<proteinExistence type="predicted"/>